<keyword evidence="10" id="KW-1185">Reference proteome</keyword>
<feature type="region of interest" description="Disordered" evidence="6">
    <location>
        <begin position="357"/>
        <end position="387"/>
    </location>
</feature>
<evidence type="ECO:0000313" key="10">
    <source>
        <dbReference type="Proteomes" id="UP001283341"/>
    </source>
</evidence>
<feature type="transmembrane region" description="Helical" evidence="7">
    <location>
        <begin position="62"/>
        <end position="83"/>
    </location>
</feature>
<proteinExistence type="inferred from homology"/>
<dbReference type="InterPro" id="IPR052337">
    <property type="entry name" value="SAT4-like"/>
</dbReference>
<keyword evidence="3 7" id="KW-1133">Transmembrane helix</keyword>
<feature type="transmembrane region" description="Helical" evidence="7">
    <location>
        <begin position="29"/>
        <end position="50"/>
    </location>
</feature>
<reference evidence="9" key="1">
    <citation type="journal article" date="2023" name="Mol. Phylogenet. Evol.">
        <title>Genome-scale phylogeny and comparative genomics of the fungal order Sordariales.</title>
        <authorList>
            <person name="Hensen N."/>
            <person name="Bonometti L."/>
            <person name="Westerberg I."/>
            <person name="Brannstrom I.O."/>
            <person name="Guillou S."/>
            <person name="Cros-Aarteil S."/>
            <person name="Calhoun S."/>
            <person name="Haridas S."/>
            <person name="Kuo A."/>
            <person name="Mondo S."/>
            <person name="Pangilinan J."/>
            <person name="Riley R."/>
            <person name="LaButti K."/>
            <person name="Andreopoulos B."/>
            <person name="Lipzen A."/>
            <person name="Chen C."/>
            <person name="Yan M."/>
            <person name="Daum C."/>
            <person name="Ng V."/>
            <person name="Clum A."/>
            <person name="Steindorff A."/>
            <person name="Ohm R.A."/>
            <person name="Martin F."/>
            <person name="Silar P."/>
            <person name="Natvig D.O."/>
            <person name="Lalanne C."/>
            <person name="Gautier V."/>
            <person name="Ament-Velasquez S.L."/>
            <person name="Kruys A."/>
            <person name="Hutchinson M.I."/>
            <person name="Powell A.J."/>
            <person name="Barry K."/>
            <person name="Miller A.N."/>
            <person name="Grigoriev I.V."/>
            <person name="Debuchy R."/>
            <person name="Gladieux P."/>
            <person name="Hiltunen Thoren M."/>
            <person name="Johannesson H."/>
        </authorList>
    </citation>
    <scope>NUCLEOTIDE SEQUENCE</scope>
    <source>
        <strain evidence="9">CBS 118394</strain>
    </source>
</reference>
<comment type="similarity">
    <text evidence="5">Belongs to the SAT4 family.</text>
</comment>
<evidence type="ECO:0000313" key="9">
    <source>
        <dbReference type="EMBL" id="KAK3314506.1"/>
    </source>
</evidence>
<dbReference type="PANTHER" id="PTHR33048">
    <property type="entry name" value="PTH11-LIKE INTEGRAL MEMBRANE PROTEIN (AFU_ORTHOLOGUE AFUA_5G11245)"/>
    <property type="match status" value="1"/>
</dbReference>
<gene>
    <name evidence="9" type="ORF">B0H66DRAFT_314669</name>
</gene>
<feature type="transmembrane region" description="Helical" evidence="7">
    <location>
        <begin position="138"/>
        <end position="161"/>
    </location>
</feature>
<keyword evidence="2 7" id="KW-0812">Transmembrane</keyword>
<evidence type="ECO:0000256" key="1">
    <source>
        <dbReference type="ARBA" id="ARBA00004141"/>
    </source>
</evidence>
<dbReference type="Proteomes" id="UP001283341">
    <property type="component" value="Unassembled WGS sequence"/>
</dbReference>
<protein>
    <recommendedName>
        <fullName evidence="8">Rhodopsin domain-containing protein</fullName>
    </recommendedName>
</protein>
<feature type="compositionally biased region" description="Basic and acidic residues" evidence="6">
    <location>
        <begin position="357"/>
        <end position="370"/>
    </location>
</feature>
<feature type="transmembrane region" description="Helical" evidence="7">
    <location>
        <begin position="103"/>
        <end position="126"/>
    </location>
</feature>
<accession>A0AAE0M0A5</accession>
<dbReference type="InterPro" id="IPR049326">
    <property type="entry name" value="Rhodopsin_dom_fungi"/>
</dbReference>
<name>A0AAE0M0A5_9PEZI</name>
<evidence type="ECO:0000256" key="6">
    <source>
        <dbReference type="SAM" id="MobiDB-lite"/>
    </source>
</evidence>
<evidence type="ECO:0000256" key="2">
    <source>
        <dbReference type="ARBA" id="ARBA00022692"/>
    </source>
</evidence>
<dbReference type="GO" id="GO:0016020">
    <property type="term" value="C:membrane"/>
    <property type="evidence" value="ECO:0007669"/>
    <property type="project" value="UniProtKB-SubCell"/>
</dbReference>
<dbReference type="EMBL" id="JAUEDM010000006">
    <property type="protein sequence ID" value="KAK3314506.1"/>
    <property type="molecule type" value="Genomic_DNA"/>
</dbReference>
<feature type="domain" description="Rhodopsin" evidence="8">
    <location>
        <begin position="46"/>
        <end position="285"/>
    </location>
</feature>
<reference evidence="9" key="2">
    <citation type="submission" date="2023-06" db="EMBL/GenBank/DDBJ databases">
        <authorList>
            <consortium name="Lawrence Berkeley National Laboratory"/>
            <person name="Haridas S."/>
            <person name="Hensen N."/>
            <person name="Bonometti L."/>
            <person name="Westerberg I."/>
            <person name="Brannstrom I.O."/>
            <person name="Guillou S."/>
            <person name="Cros-Aarteil S."/>
            <person name="Calhoun S."/>
            <person name="Kuo A."/>
            <person name="Mondo S."/>
            <person name="Pangilinan J."/>
            <person name="Riley R."/>
            <person name="Labutti K."/>
            <person name="Andreopoulos B."/>
            <person name="Lipzen A."/>
            <person name="Chen C."/>
            <person name="Yanf M."/>
            <person name="Daum C."/>
            <person name="Ng V."/>
            <person name="Clum A."/>
            <person name="Steindorff A."/>
            <person name="Ohm R."/>
            <person name="Martin F."/>
            <person name="Silar P."/>
            <person name="Natvig D."/>
            <person name="Lalanne C."/>
            <person name="Gautier V."/>
            <person name="Ament-Velasquez S.L."/>
            <person name="Kruys A."/>
            <person name="Hutchinson M.I."/>
            <person name="Powell A.J."/>
            <person name="Barry K."/>
            <person name="Miller A.N."/>
            <person name="Grigoriev I.V."/>
            <person name="Debuchy R."/>
            <person name="Gladieux P."/>
            <person name="Thoren M.H."/>
            <person name="Johannesson H."/>
        </authorList>
    </citation>
    <scope>NUCLEOTIDE SEQUENCE</scope>
    <source>
        <strain evidence="9">CBS 118394</strain>
    </source>
</reference>
<comment type="subcellular location">
    <subcellularLocation>
        <location evidence="1">Membrane</location>
        <topology evidence="1">Multi-pass membrane protein</topology>
    </subcellularLocation>
</comment>
<keyword evidence="4 7" id="KW-0472">Membrane</keyword>
<dbReference type="AlphaFoldDB" id="A0AAE0M0A5"/>
<evidence type="ECO:0000256" key="3">
    <source>
        <dbReference type="ARBA" id="ARBA00022989"/>
    </source>
</evidence>
<evidence type="ECO:0000256" key="4">
    <source>
        <dbReference type="ARBA" id="ARBA00023136"/>
    </source>
</evidence>
<dbReference type="Pfam" id="PF20684">
    <property type="entry name" value="Fung_rhodopsin"/>
    <property type="match status" value="1"/>
</dbReference>
<feature type="transmembrane region" description="Helical" evidence="7">
    <location>
        <begin position="261"/>
        <end position="284"/>
    </location>
</feature>
<evidence type="ECO:0000256" key="7">
    <source>
        <dbReference type="SAM" id="Phobius"/>
    </source>
</evidence>
<organism evidence="9 10">
    <name type="scientific">Apodospora peruviana</name>
    <dbReference type="NCBI Taxonomy" id="516989"/>
    <lineage>
        <taxon>Eukaryota</taxon>
        <taxon>Fungi</taxon>
        <taxon>Dikarya</taxon>
        <taxon>Ascomycota</taxon>
        <taxon>Pezizomycotina</taxon>
        <taxon>Sordariomycetes</taxon>
        <taxon>Sordariomycetidae</taxon>
        <taxon>Sordariales</taxon>
        <taxon>Lasiosphaeriaceae</taxon>
        <taxon>Apodospora</taxon>
    </lineage>
</organism>
<comment type="caution">
    <text evidence="9">The sequence shown here is derived from an EMBL/GenBank/DDBJ whole genome shotgun (WGS) entry which is preliminary data.</text>
</comment>
<sequence>MSPLPPPARPPPIPDDLSTVSHQGAGPQVNSVCWTLFGLCTGFLALRLYCKRLSRHGLWWDDWILVVAWCIHFVAAVLLSIMITRGYGNHPWDQIWGVTPEEILYMWVRNTLAMTAAAWSKTAFAVTLLRFAEGWVKWAVWFILVSMNIIIAINATMNWVGCDPIQKSWNPAMPGTCAYESLLPAIISIGNVGGGYSAACDFVLAFLPWAIIWKLQMQLKEKLGVGIAMSCGVIAGVMAAVKTAHLINLDTGDSYDAAVLNIWDSAEVSVTIIAASIPTLRVLFRDLVNSSGKRNKYYTTSDTAGSKSQGQTHSVIVKSRQHQLKNNMHDGGSDESILNMAQGRIFRTDEIEVKHGDMSDGEHVGADQHGFELQPVSPSVPPSRRHH</sequence>
<feature type="transmembrane region" description="Helical" evidence="7">
    <location>
        <begin position="223"/>
        <end position="241"/>
    </location>
</feature>
<evidence type="ECO:0000259" key="8">
    <source>
        <dbReference type="Pfam" id="PF20684"/>
    </source>
</evidence>
<evidence type="ECO:0000256" key="5">
    <source>
        <dbReference type="ARBA" id="ARBA00038359"/>
    </source>
</evidence>
<dbReference type="PANTHER" id="PTHR33048:SF42">
    <property type="entry name" value="INTEGRAL MEMBRANE PROTEIN"/>
    <property type="match status" value="1"/>
</dbReference>
<feature type="transmembrane region" description="Helical" evidence="7">
    <location>
        <begin position="181"/>
        <end position="211"/>
    </location>
</feature>